<comment type="caution">
    <text evidence="1">The sequence shown here is derived from an EMBL/GenBank/DDBJ whole genome shotgun (WGS) entry which is preliminary data.</text>
</comment>
<feature type="non-terminal residue" evidence="1">
    <location>
        <position position="1"/>
    </location>
</feature>
<protein>
    <submittedName>
        <fullName evidence="1">Transposase</fullName>
    </submittedName>
</protein>
<reference evidence="2" key="1">
    <citation type="submission" date="2017-03" db="EMBL/GenBank/DDBJ databases">
        <title>Phytopthora megakarya and P. palmivora, two closely related causual agents of cacao black pod achieved similar genome size and gene model numbers by different mechanisms.</title>
        <authorList>
            <person name="Ali S."/>
            <person name="Shao J."/>
            <person name="Larry D.J."/>
            <person name="Kronmiller B."/>
            <person name="Shen D."/>
            <person name="Strem M.D."/>
            <person name="Melnick R.L."/>
            <person name="Guiltinan M.J."/>
            <person name="Tyler B.M."/>
            <person name="Meinhardt L.W."/>
            <person name="Bailey B.A."/>
        </authorList>
    </citation>
    <scope>NUCLEOTIDE SEQUENCE [LARGE SCALE GENOMIC DNA]</scope>
    <source>
        <strain evidence="2">zdho120</strain>
    </source>
</reference>
<evidence type="ECO:0000313" key="1">
    <source>
        <dbReference type="EMBL" id="OWY95768.1"/>
    </source>
</evidence>
<evidence type="ECO:0000313" key="2">
    <source>
        <dbReference type="Proteomes" id="UP000198211"/>
    </source>
</evidence>
<accession>A0A225US82</accession>
<gene>
    <name evidence="1" type="ORF">PHMEG_00034146</name>
</gene>
<dbReference type="OrthoDB" id="88812at2759"/>
<dbReference type="Proteomes" id="UP000198211">
    <property type="component" value="Unassembled WGS sequence"/>
</dbReference>
<sequence length="183" mass="20511">RGGRQKDDAWKLVDIDEDNSVWCRRCGQLVHTQGKNHVARVRRHDYEKCGKLPPQAKITDTFKPTLEPTALQAFQESFANWVFSTGVPFYGVEHPSLLKALQLLYSSVKLPSCFQLSTTFLDKAYVRSLTRMEFELGGAMVTIVTDGWTNNNGLAVINYVAVSGKKTYFLESVYTGCQGHDAA</sequence>
<dbReference type="EMBL" id="NBNE01012515">
    <property type="protein sequence ID" value="OWY95768.1"/>
    <property type="molecule type" value="Genomic_DNA"/>
</dbReference>
<dbReference type="AlphaFoldDB" id="A0A225US82"/>
<proteinExistence type="predicted"/>
<keyword evidence="2" id="KW-1185">Reference proteome</keyword>
<organism evidence="1 2">
    <name type="scientific">Phytophthora megakarya</name>
    <dbReference type="NCBI Taxonomy" id="4795"/>
    <lineage>
        <taxon>Eukaryota</taxon>
        <taxon>Sar</taxon>
        <taxon>Stramenopiles</taxon>
        <taxon>Oomycota</taxon>
        <taxon>Peronosporomycetes</taxon>
        <taxon>Peronosporales</taxon>
        <taxon>Peronosporaceae</taxon>
        <taxon>Phytophthora</taxon>
    </lineage>
</organism>
<name>A0A225US82_9STRA</name>